<dbReference type="SUPFAM" id="SSF46955">
    <property type="entry name" value="Putative DNA-binding domain"/>
    <property type="match status" value="1"/>
</dbReference>
<dbReference type="Gene3D" id="1.10.1660.10">
    <property type="match status" value="1"/>
</dbReference>
<reference evidence="8 9" key="1">
    <citation type="submission" date="2019-08" db="EMBL/GenBank/DDBJ databases">
        <title>In-depth cultivation of the pig gut microbiome towards novel bacterial diversity and tailored functional studies.</title>
        <authorList>
            <person name="Wylensek D."/>
            <person name="Hitch T.C.A."/>
            <person name="Clavel T."/>
        </authorList>
    </citation>
    <scope>NUCLEOTIDE SEQUENCE [LARGE SCALE GENOMIC DNA]</scope>
    <source>
        <strain evidence="8 9">Bifido-178-WT-2B</strain>
    </source>
</reference>
<dbReference type="InterPro" id="IPR006119">
    <property type="entry name" value="Resolv_N"/>
</dbReference>
<dbReference type="InterPro" id="IPR006118">
    <property type="entry name" value="Recombinase_CS"/>
</dbReference>
<keyword evidence="1" id="KW-0229">DNA integration</keyword>
<evidence type="ECO:0000313" key="8">
    <source>
        <dbReference type="EMBL" id="MST86612.1"/>
    </source>
</evidence>
<gene>
    <name evidence="8" type="ORF">FYJ62_02890</name>
</gene>
<dbReference type="PROSITE" id="PS51736">
    <property type="entry name" value="RECOMBINASES_3"/>
    <property type="match status" value="1"/>
</dbReference>
<dbReference type="Pfam" id="PF13411">
    <property type="entry name" value="MerR_1"/>
    <property type="match status" value="1"/>
</dbReference>
<dbReference type="Pfam" id="PF00239">
    <property type="entry name" value="Resolvase"/>
    <property type="match status" value="1"/>
</dbReference>
<dbReference type="NCBIfam" id="NF033518">
    <property type="entry name" value="transpos_IS607"/>
    <property type="match status" value="1"/>
</dbReference>
<feature type="domain" description="Resolvase/invertase-type recombinase catalytic" evidence="7">
    <location>
        <begin position="58"/>
        <end position="203"/>
    </location>
</feature>
<keyword evidence="9" id="KW-1185">Reference proteome</keyword>
<dbReference type="CDD" id="cd04762">
    <property type="entry name" value="HTH_MerR-trunc"/>
    <property type="match status" value="1"/>
</dbReference>
<keyword evidence="2" id="KW-0238">DNA-binding</keyword>
<dbReference type="InterPro" id="IPR009061">
    <property type="entry name" value="DNA-bd_dom_put_sf"/>
</dbReference>
<dbReference type="OrthoDB" id="5319803at2"/>
<dbReference type="SUPFAM" id="SSF53041">
    <property type="entry name" value="Resolvase-like"/>
    <property type="match status" value="1"/>
</dbReference>
<organism evidence="8 9">
    <name type="scientific">Lactobacillus porci</name>
    <dbReference type="NCBI Taxonomy" id="2012477"/>
    <lineage>
        <taxon>Bacteria</taxon>
        <taxon>Bacillati</taxon>
        <taxon>Bacillota</taxon>
        <taxon>Bacilli</taxon>
        <taxon>Lactobacillales</taxon>
        <taxon>Lactobacillaceae</taxon>
        <taxon>Lactobacillus</taxon>
    </lineage>
</organism>
<dbReference type="GO" id="GO:0006355">
    <property type="term" value="P:regulation of DNA-templated transcription"/>
    <property type="evidence" value="ECO:0007669"/>
    <property type="project" value="InterPro"/>
</dbReference>
<dbReference type="SMART" id="SM00857">
    <property type="entry name" value="Resolvase"/>
    <property type="match status" value="1"/>
</dbReference>
<dbReference type="GO" id="GO:0015074">
    <property type="term" value="P:DNA integration"/>
    <property type="evidence" value="ECO:0007669"/>
    <property type="project" value="UniProtKB-KW"/>
</dbReference>
<dbReference type="InterPro" id="IPR036162">
    <property type="entry name" value="Resolvase-like_N_sf"/>
</dbReference>
<evidence type="ECO:0000256" key="1">
    <source>
        <dbReference type="ARBA" id="ARBA00022908"/>
    </source>
</evidence>
<name>A0A6A8MCR2_9LACO</name>
<dbReference type="Gene3D" id="1.10.287.2170">
    <property type="match status" value="1"/>
</dbReference>
<comment type="caution">
    <text evidence="8">The sequence shown here is derived from an EMBL/GenBank/DDBJ whole genome shotgun (WGS) entry which is preliminary data.</text>
</comment>
<dbReference type="GO" id="GO:0000150">
    <property type="term" value="F:DNA strand exchange activity"/>
    <property type="evidence" value="ECO:0007669"/>
    <property type="project" value="InterPro"/>
</dbReference>
<evidence type="ECO:0000256" key="4">
    <source>
        <dbReference type="PIRSR" id="PIRSR606118-50"/>
    </source>
</evidence>
<evidence type="ECO:0000259" key="6">
    <source>
        <dbReference type="PROSITE" id="PS50937"/>
    </source>
</evidence>
<accession>A0A6A8MCR2</accession>
<dbReference type="PANTHER" id="PTHR36172">
    <property type="match status" value="1"/>
</dbReference>
<dbReference type="Proteomes" id="UP000438120">
    <property type="component" value="Unassembled WGS sequence"/>
</dbReference>
<dbReference type="InterPro" id="IPR041718">
    <property type="entry name" value="IS607_transposase-like"/>
</dbReference>
<dbReference type="Gene3D" id="3.40.50.1390">
    <property type="entry name" value="Resolvase, N-terminal catalytic domain"/>
    <property type="match status" value="1"/>
</dbReference>
<dbReference type="RefSeq" id="WP_154547560.1">
    <property type="nucleotide sequence ID" value="NZ_VUMX01000005.1"/>
</dbReference>
<keyword evidence="3" id="KW-0233">DNA recombination</keyword>
<dbReference type="GO" id="GO:0003677">
    <property type="term" value="F:DNA binding"/>
    <property type="evidence" value="ECO:0007669"/>
    <property type="project" value="UniProtKB-KW"/>
</dbReference>
<dbReference type="EMBL" id="VUMX01000005">
    <property type="protein sequence ID" value="MST86612.1"/>
    <property type="molecule type" value="Genomic_DNA"/>
</dbReference>
<dbReference type="PANTHER" id="PTHR36172:SF1">
    <property type="entry name" value="RESOLVASE-RELATED"/>
    <property type="match status" value="1"/>
</dbReference>
<dbReference type="FunFam" id="3.40.50.1390:FF:000002">
    <property type="entry name" value="ORF1 in transposon ISC1904"/>
    <property type="match status" value="1"/>
</dbReference>
<evidence type="ECO:0000256" key="2">
    <source>
        <dbReference type="ARBA" id="ARBA00023125"/>
    </source>
</evidence>
<dbReference type="InterPro" id="IPR048046">
    <property type="entry name" value="Transpos_IS607"/>
</dbReference>
<evidence type="ECO:0000256" key="3">
    <source>
        <dbReference type="ARBA" id="ARBA00023172"/>
    </source>
</evidence>
<feature type="domain" description="HTH merR-type" evidence="6">
    <location>
        <begin position="4"/>
        <end position="53"/>
    </location>
</feature>
<dbReference type="InterPro" id="IPR051491">
    <property type="entry name" value="Recombinase/Transposase-rel"/>
</dbReference>
<sequence length="204" mass="23958">MSKVYKPHEAAKVLGVSVSTLQRWDREGRFHAFRNVANRRYYTEEQLNRLLGVPDQRKNVAYVRVSSQGQKNNLKNQMDFITQYCNAKGIILDERISDIGSGLNYRRPKWNGLLQDVEDKKIAKIFITYKDRFTRFGFDWFEDFCQRHGTEIVVLNNPDTSPDQELVEDLMSVIHVFSCRLDGLRRYKKEIAEDPKLPHKEEGD</sequence>
<dbReference type="CDD" id="cd03769">
    <property type="entry name" value="SR_IS607_transposase_like"/>
    <property type="match status" value="1"/>
</dbReference>
<evidence type="ECO:0000313" key="9">
    <source>
        <dbReference type="Proteomes" id="UP000438120"/>
    </source>
</evidence>
<dbReference type="PROSITE" id="PS00397">
    <property type="entry name" value="RECOMBINASES_1"/>
    <property type="match status" value="1"/>
</dbReference>
<dbReference type="AlphaFoldDB" id="A0A6A8MCR2"/>
<dbReference type="InterPro" id="IPR000551">
    <property type="entry name" value="MerR-type_HTH_dom"/>
</dbReference>
<dbReference type="PROSITE" id="PS50937">
    <property type="entry name" value="HTH_MERR_2"/>
    <property type="match status" value="1"/>
</dbReference>
<proteinExistence type="predicted"/>
<evidence type="ECO:0000259" key="7">
    <source>
        <dbReference type="PROSITE" id="PS51736"/>
    </source>
</evidence>
<feature type="active site" description="O-(5'-phospho-DNA)-serine intermediate" evidence="4 5">
    <location>
        <position position="66"/>
    </location>
</feature>
<evidence type="ECO:0000256" key="5">
    <source>
        <dbReference type="PROSITE-ProRule" id="PRU10137"/>
    </source>
</evidence>
<protein>
    <submittedName>
        <fullName evidence="8">IS607 family transposase</fullName>
    </submittedName>
</protein>